<dbReference type="GO" id="GO:0016746">
    <property type="term" value="F:acyltransferase activity"/>
    <property type="evidence" value="ECO:0007669"/>
    <property type="project" value="UniProtKB-KW"/>
</dbReference>
<comment type="caution">
    <text evidence="2">The sequence shown here is derived from an EMBL/GenBank/DDBJ whole genome shotgun (WGS) entry which is preliminary data.</text>
</comment>
<protein>
    <submittedName>
        <fullName evidence="2">GNAT family N-acetyltransferase</fullName>
        <ecNumber evidence="2">2.3.-.-</ecNumber>
    </submittedName>
</protein>
<feature type="domain" description="N-acetyltransferase" evidence="1">
    <location>
        <begin position="1"/>
        <end position="141"/>
    </location>
</feature>
<keyword evidence="2" id="KW-0808">Transferase</keyword>
<evidence type="ECO:0000259" key="1">
    <source>
        <dbReference type="PROSITE" id="PS51186"/>
    </source>
</evidence>
<dbReference type="Gene3D" id="3.40.630.30">
    <property type="match status" value="1"/>
</dbReference>
<dbReference type="InterPro" id="IPR016181">
    <property type="entry name" value="Acyl_CoA_acyltransferase"/>
</dbReference>
<dbReference type="EMBL" id="JBHLYW010000032">
    <property type="protein sequence ID" value="MFC0080346.1"/>
    <property type="molecule type" value="Genomic_DNA"/>
</dbReference>
<dbReference type="PROSITE" id="PS51186">
    <property type="entry name" value="GNAT"/>
    <property type="match status" value="1"/>
</dbReference>
<keyword evidence="2" id="KW-0012">Acyltransferase</keyword>
<evidence type="ECO:0000313" key="3">
    <source>
        <dbReference type="Proteomes" id="UP001589734"/>
    </source>
</evidence>
<organism evidence="2 3">
    <name type="scientific">Flavobacterium procerum</name>
    <dbReference type="NCBI Taxonomy" id="1455569"/>
    <lineage>
        <taxon>Bacteria</taxon>
        <taxon>Pseudomonadati</taxon>
        <taxon>Bacteroidota</taxon>
        <taxon>Flavobacteriia</taxon>
        <taxon>Flavobacteriales</taxon>
        <taxon>Flavobacteriaceae</taxon>
        <taxon>Flavobacterium</taxon>
    </lineage>
</organism>
<proteinExistence type="predicted"/>
<reference evidence="2 3" key="1">
    <citation type="submission" date="2024-09" db="EMBL/GenBank/DDBJ databases">
        <authorList>
            <person name="Sun Q."/>
            <person name="Mori K."/>
        </authorList>
    </citation>
    <scope>NUCLEOTIDE SEQUENCE [LARGE SCALE GENOMIC DNA]</scope>
    <source>
        <strain evidence="2 3">CGMCC 1.12926</strain>
    </source>
</reference>
<evidence type="ECO:0000313" key="2">
    <source>
        <dbReference type="EMBL" id="MFC0080346.1"/>
    </source>
</evidence>
<name>A0ABV6BY18_9FLAO</name>
<dbReference type="Proteomes" id="UP001589734">
    <property type="component" value="Unassembled WGS sequence"/>
</dbReference>
<dbReference type="SUPFAM" id="SSF55729">
    <property type="entry name" value="Acyl-CoA N-acyltransferases (Nat)"/>
    <property type="match status" value="1"/>
</dbReference>
<dbReference type="InterPro" id="IPR000182">
    <property type="entry name" value="GNAT_dom"/>
</dbReference>
<accession>A0ABV6BY18</accession>
<dbReference type="RefSeq" id="WP_379682701.1">
    <property type="nucleotide sequence ID" value="NZ_JBHLYW010000032.1"/>
</dbReference>
<dbReference type="Pfam" id="PF00583">
    <property type="entry name" value="Acetyltransf_1"/>
    <property type="match status" value="1"/>
</dbReference>
<sequence length="144" mass="16961">MIIIEPRKTDFTDLRTLFLNERITAFSWLDTTKFKLEDFDKETQGEFILTALLDDRPVGFISIWKPNHFIHHLYIHHEYQNKGIATALLKTAIEKTKLPMRLKCLLKNTKAVDFYRRKGFIEKSKGLSPNGEYILFELTKNTLL</sequence>
<dbReference type="EC" id="2.3.-.-" evidence="2"/>
<dbReference type="CDD" id="cd04301">
    <property type="entry name" value="NAT_SF"/>
    <property type="match status" value="1"/>
</dbReference>
<keyword evidence="3" id="KW-1185">Reference proteome</keyword>
<gene>
    <name evidence="2" type="ORF">ACFFLS_25105</name>
</gene>